<dbReference type="SUPFAM" id="SSF52113">
    <property type="entry name" value="BRCT domain"/>
    <property type="match status" value="1"/>
</dbReference>
<feature type="region of interest" description="Disordered" evidence="1">
    <location>
        <begin position="1"/>
        <end position="123"/>
    </location>
</feature>
<name>A0A6A6RB79_9PEZI</name>
<gene>
    <name evidence="3" type="ORF">BU16DRAFT_612988</name>
</gene>
<feature type="compositionally biased region" description="Low complexity" evidence="1">
    <location>
        <begin position="105"/>
        <end position="123"/>
    </location>
</feature>
<feature type="region of interest" description="Disordered" evidence="1">
    <location>
        <begin position="468"/>
        <end position="494"/>
    </location>
</feature>
<protein>
    <recommendedName>
        <fullName evidence="2">BRCT domain-containing protein</fullName>
    </recommendedName>
</protein>
<feature type="domain" description="BRCT" evidence="2">
    <location>
        <begin position="301"/>
        <end position="393"/>
    </location>
</feature>
<dbReference type="AlphaFoldDB" id="A0A6A6RB79"/>
<accession>A0A6A6RB79</accession>
<dbReference type="EMBL" id="MU004182">
    <property type="protein sequence ID" value="KAF2501003.1"/>
    <property type="molecule type" value="Genomic_DNA"/>
</dbReference>
<evidence type="ECO:0000256" key="1">
    <source>
        <dbReference type="SAM" id="MobiDB-lite"/>
    </source>
</evidence>
<dbReference type="Pfam" id="PF12738">
    <property type="entry name" value="PTCB-BRCT"/>
    <property type="match status" value="1"/>
</dbReference>
<feature type="compositionally biased region" description="Basic and acidic residues" evidence="1">
    <location>
        <begin position="468"/>
        <end position="477"/>
    </location>
</feature>
<organism evidence="3 4">
    <name type="scientific">Lophium mytilinum</name>
    <dbReference type="NCBI Taxonomy" id="390894"/>
    <lineage>
        <taxon>Eukaryota</taxon>
        <taxon>Fungi</taxon>
        <taxon>Dikarya</taxon>
        <taxon>Ascomycota</taxon>
        <taxon>Pezizomycotina</taxon>
        <taxon>Dothideomycetes</taxon>
        <taxon>Pleosporomycetidae</taxon>
        <taxon>Mytilinidiales</taxon>
        <taxon>Mytilinidiaceae</taxon>
        <taxon>Lophium</taxon>
    </lineage>
</organism>
<dbReference type="Proteomes" id="UP000799750">
    <property type="component" value="Unassembled WGS sequence"/>
</dbReference>
<evidence type="ECO:0000313" key="3">
    <source>
        <dbReference type="EMBL" id="KAF2501003.1"/>
    </source>
</evidence>
<evidence type="ECO:0000259" key="2">
    <source>
        <dbReference type="PROSITE" id="PS50172"/>
    </source>
</evidence>
<feature type="compositionally biased region" description="Polar residues" evidence="1">
    <location>
        <begin position="1"/>
        <end position="12"/>
    </location>
</feature>
<proteinExistence type="predicted"/>
<dbReference type="CDD" id="cd17716">
    <property type="entry name" value="BRCT_microcephalin_rpt1"/>
    <property type="match status" value="1"/>
</dbReference>
<reference evidence="3" key="1">
    <citation type="journal article" date="2020" name="Stud. Mycol.">
        <title>101 Dothideomycetes genomes: a test case for predicting lifestyles and emergence of pathogens.</title>
        <authorList>
            <person name="Haridas S."/>
            <person name="Albert R."/>
            <person name="Binder M."/>
            <person name="Bloem J."/>
            <person name="Labutti K."/>
            <person name="Salamov A."/>
            <person name="Andreopoulos B."/>
            <person name="Baker S."/>
            <person name="Barry K."/>
            <person name="Bills G."/>
            <person name="Bluhm B."/>
            <person name="Cannon C."/>
            <person name="Castanera R."/>
            <person name="Culley D."/>
            <person name="Daum C."/>
            <person name="Ezra D."/>
            <person name="Gonzalez J."/>
            <person name="Henrissat B."/>
            <person name="Kuo A."/>
            <person name="Liang C."/>
            <person name="Lipzen A."/>
            <person name="Lutzoni F."/>
            <person name="Magnuson J."/>
            <person name="Mondo S."/>
            <person name="Nolan M."/>
            <person name="Ohm R."/>
            <person name="Pangilinan J."/>
            <person name="Park H.-J."/>
            <person name="Ramirez L."/>
            <person name="Alfaro M."/>
            <person name="Sun H."/>
            <person name="Tritt A."/>
            <person name="Yoshinaga Y."/>
            <person name="Zwiers L.-H."/>
            <person name="Turgeon B."/>
            <person name="Goodwin S."/>
            <person name="Spatafora J."/>
            <person name="Crous P."/>
            <person name="Grigoriev I."/>
        </authorList>
    </citation>
    <scope>NUCLEOTIDE SEQUENCE</scope>
    <source>
        <strain evidence="3">CBS 269.34</strain>
    </source>
</reference>
<evidence type="ECO:0000313" key="4">
    <source>
        <dbReference type="Proteomes" id="UP000799750"/>
    </source>
</evidence>
<dbReference type="Gene3D" id="3.40.50.10190">
    <property type="entry name" value="BRCT domain"/>
    <property type="match status" value="1"/>
</dbReference>
<keyword evidence="4" id="KW-1185">Reference proteome</keyword>
<dbReference type="InterPro" id="IPR001357">
    <property type="entry name" value="BRCT_dom"/>
</dbReference>
<dbReference type="OrthoDB" id="2384350at2759"/>
<sequence length="542" mass="56948">MVLTRAQRTAQSAAVAEPAPPAPKPALKAAPRKPAKAAAPKPAPAKPAPKKPAPKAAAPKTAPAPKPAPKTTSRVAKAPKEAPKPAKKAAKPTIKTTKPADKVTKTTAKAPSKAPIKASTAAKRPQKVAVITPGVQATMRVTRARAATVSKLPVVTIPQSVTVPVSASSETPVKVGAIASILKASPIRFATSFLPSGVARLALPAANESQSEAPIPTLLSASPRKAPIQSPWKAGLLPPFKLNQIQSPFATSVAPSKPAQLVESPLKASALRSPIKMSSPKKSVTWNQAAPQAKSPEPLPAMAGPLDGAVVYLDIVHHGEDASALFAPLVEPLGASLASTWTADITHVVFGQGSQATLEKAVATHGAVKCVSIGWLIDCDKHKTWLDETHYRTDLSHIPGSLTYQSPFPFTAATPLAARAPMQTPSKAAAGDVAMDDTLDDFGNSTISDTHWSFPTPTMQTPVFIRRLNDEDKENKAPKSLTDSPEERLVQKSAPPKQIGRTLLDVGTPAHSAFKRRLMAGKRRSEEFAPNIGSPLKKMRMF</sequence>
<dbReference type="PROSITE" id="PS50172">
    <property type="entry name" value="BRCT"/>
    <property type="match status" value="1"/>
</dbReference>
<dbReference type="InterPro" id="IPR036420">
    <property type="entry name" value="BRCT_dom_sf"/>
</dbReference>